<keyword evidence="2" id="KW-1185">Reference proteome</keyword>
<reference evidence="1 2" key="1">
    <citation type="submission" date="2020-04" db="EMBL/GenBank/DDBJ databases">
        <authorList>
            <person name="De Canck E."/>
        </authorList>
    </citation>
    <scope>NUCLEOTIDE SEQUENCE [LARGE SCALE GENOMIC DNA]</scope>
    <source>
        <strain evidence="1 2">LMG 28614</strain>
    </source>
</reference>
<evidence type="ECO:0000313" key="2">
    <source>
        <dbReference type="Proteomes" id="UP000494365"/>
    </source>
</evidence>
<accession>A0A6S7B5E3</accession>
<sequence length="110" mass="12212">MLDGTSNGRLCREYGSRLLRSGRCKSTDQQRIIGAGASYDFGIVNVLASYTNVLFNYPDSSGLRLQNGEPGGYKRFTPAWLVGVSYVYTAGDYSVFDEITPDYRNRETAC</sequence>
<dbReference type="EMBL" id="CADIKK010000002">
    <property type="protein sequence ID" value="CAB3778611.1"/>
    <property type="molecule type" value="Genomic_DNA"/>
</dbReference>
<dbReference type="SUPFAM" id="SSF56935">
    <property type="entry name" value="Porins"/>
    <property type="match status" value="1"/>
</dbReference>
<name>A0A6S7B5E3_9BURK</name>
<dbReference type="InterPro" id="IPR023614">
    <property type="entry name" value="Porin_dom_sf"/>
</dbReference>
<gene>
    <name evidence="1" type="ORF">LMG28614_00667</name>
</gene>
<dbReference type="Proteomes" id="UP000494365">
    <property type="component" value="Unassembled WGS sequence"/>
</dbReference>
<dbReference type="Gene3D" id="2.40.160.10">
    <property type="entry name" value="Porin"/>
    <property type="match status" value="1"/>
</dbReference>
<evidence type="ECO:0000313" key="1">
    <source>
        <dbReference type="EMBL" id="CAB3778611.1"/>
    </source>
</evidence>
<organism evidence="1 2">
    <name type="scientific">Paraburkholderia ultramafica</name>
    <dbReference type="NCBI Taxonomy" id="1544867"/>
    <lineage>
        <taxon>Bacteria</taxon>
        <taxon>Pseudomonadati</taxon>
        <taxon>Pseudomonadota</taxon>
        <taxon>Betaproteobacteria</taxon>
        <taxon>Burkholderiales</taxon>
        <taxon>Burkholderiaceae</taxon>
        <taxon>Paraburkholderia</taxon>
    </lineage>
</organism>
<proteinExistence type="predicted"/>
<evidence type="ECO:0008006" key="3">
    <source>
        <dbReference type="Google" id="ProtNLM"/>
    </source>
</evidence>
<protein>
    <recommendedName>
        <fullName evidence="3">Porin</fullName>
    </recommendedName>
</protein>
<dbReference type="AlphaFoldDB" id="A0A6S7B5E3"/>
<dbReference type="RefSeq" id="WP_175148125.1">
    <property type="nucleotide sequence ID" value="NZ_CADIKK010000002.1"/>
</dbReference>